<dbReference type="AlphaFoldDB" id="A0A9D1HTD5"/>
<dbReference type="InterPro" id="IPR019814">
    <property type="entry name" value="Translation_initiation_fac_3_N"/>
</dbReference>
<dbReference type="InterPro" id="IPR036788">
    <property type="entry name" value="T_IF-3_C_sf"/>
</dbReference>
<dbReference type="PANTHER" id="PTHR10938">
    <property type="entry name" value="TRANSLATION INITIATION FACTOR IF-3"/>
    <property type="match status" value="1"/>
</dbReference>
<dbReference type="FunFam" id="3.30.110.10:FF:000001">
    <property type="entry name" value="Translation initiation factor IF-3"/>
    <property type="match status" value="1"/>
</dbReference>
<dbReference type="Pfam" id="PF00707">
    <property type="entry name" value="IF3_C"/>
    <property type="match status" value="1"/>
</dbReference>
<keyword evidence="3 4" id="KW-0648">Protein biosynthesis</keyword>
<dbReference type="GO" id="GO:0005829">
    <property type="term" value="C:cytosol"/>
    <property type="evidence" value="ECO:0007669"/>
    <property type="project" value="TreeGrafter"/>
</dbReference>
<dbReference type="InterPro" id="IPR001288">
    <property type="entry name" value="Translation_initiation_fac_3"/>
</dbReference>
<dbReference type="GO" id="GO:0016020">
    <property type="term" value="C:membrane"/>
    <property type="evidence" value="ECO:0007669"/>
    <property type="project" value="TreeGrafter"/>
</dbReference>
<protein>
    <recommendedName>
        <fullName evidence="4 5">Translation initiation factor IF-3</fullName>
    </recommendedName>
</protein>
<evidence type="ECO:0000256" key="3">
    <source>
        <dbReference type="ARBA" id="ARBA00022917"/>
    </source>
</evidence>
<comment type="caution">
    <text evidence="9">The sequence shown here is derived from an EMBL/GenBank/DDBJ whole genome shotgun (WGS) entry which is preliminary data.</text>
</comment>
<gene>
    <name evidence="4" type="primary">infC</name>
    <name evidence="9" type="ORF">IAD49_01195</name>
</gene>
<organism evidence="9 10">
    <name type="scientific">Candidatus Fimihabitans intestinipullorum</name>
    <dbReference type="NCBI Taxonomy" id="2840820"/>
    <lineage>
        <taxon>Bacteria</taxon>
        <taxon>Bacillati</taxon>
        <taxon>Mycoplasmatota</taxon>
        <taxon>Mycoplasmatota incertae sedis</taxon>
        <taxon>Candidatus Fimihabitans</taxon>
    </lineage>
</organism>
<dbReference type="InterPro" id="IPR019813">
    <property type="entry name" value="Translation_initiation_fac3_CS"/>
</dbReference>
<comment type="subcellular location">
    <subcellularLocation>
        <location evidence="4 6">Cytoplasm</location>
    </subcellularLocation>
</comment>
<evidence type="ECO:0000256" key="2">
    <source>
        <dbReference type="ARBA" id="ARBA00022540"/>
    </source>
</evidence>
<dbReference type="PANTHER" id="PTHR10938:SF0">
    <property type="entry name" value="TRANSLATION INITIATION FACTOR IF-3, MITOCHONDRIAL"/>
    <property type="match status" value="1"/>
</dbReference>
<keyword evidence="2 4" id="KW-0396">Initiation factor</keyword>
<dbReference type="SUPFAM" id="SSF55200">
    <property type="entry name" value="Translation initiation factor IF3, C-terminal domain"/>
    <property type="match status" value="1"/>
</dbReference>
<evidence type="ECO:0000313" key="10">
    <source>
        <dbReference type="Proteomes" id="UP000824087"/>
    </source>
</evidence>
<dbReference type="GO" id="GO:0003743">
    <property type="term" value="F:translation initiation factor activity"/>
    <property type="evidence" value="ECO:0007669"/>
    <property type="project" value="UniProtKB-UniRule"/>
</dbReference>
<dbReference type="EMBL" id="DVML01000007">
    <property type="protein sequence ID" value="HIU22174.1"/>
    <property type="molecule type" value="Genomic_DNA"/>
</dbReference>
<reference evidence="9" key="1">
    <citation type="submission" date="2020-10" db="EMBL/GenBank/DDBJ databases">
        <authorList>
            <person name="Gilroy R."/>
        </authorList>
    </citation>
    <scope>NUCLEOTIDE SEQUENCE</scope>
    <source>
        <strain evidence="9">CHK197-8231</strain>
    </source>
</reference>
<dbReference type="FunFam" id="3.10.20.80:FF:000001">
    <property type="entry name" value="Translation initiation factor IF-3"/>
    <property type="match status" value="1"/>
</dbReference>
<dbReference type="PROSITE" id="PS00938">
    <property type="entry name" value="IF3"/>
    <property type="match status" value="1"/>
</dbReference>
<dbReference type="SUPFAM" id="SSF54364">
    <property type="entry name" value="Translation initiation factor IF3, N-terminal domain"/>
    <property type="match status" value="1"/>
</dbReference>
<dbReference type="InterPro" id="IPR019815">
    <property type="entry name" value="Translation_initiation_fac_3_C"/>
</dbReference>
<feature type="domain" description="Translation initiation factor 3 C-terminal" evidence="7">
    <location>
        <begin position="94"/>
        <end position="178"/>
    </location>
</feature>
<dbReference type="GO" id="GO:0043022">
    <property type="term" value="F:ribosome binding"/>
    <property type="evidence" value="ECO:0007669"/>
    <property type="project" value="UniProtKB-ARBA"/>
</dbReference>
<dbReference type="Gene3D" id="3.10.20.80">
    <property type="entry name" value="Translation initiation factor 3 (IF-3), N-terminal domain"/>
    <property type="match status" value="1"/>
</dbReference>
<evidence type="ECO:0000259" key="7">
    <source>
        <dbReference type="Pfam" id="PF00707"/>
    </source>
</evidence>
<comment type="function">
    <text evidence="4 6">IF-3 binds to the 30S ribosomal subunit and shifts the equilibrium between 70S ribosomes and their 50S and 30S subunits in favor of the free subunits, thus enhancing the availability of 30S subunits on which protein synthesis initiation begins.</text>
</comment>
<evidence type="ECO:0000256" key="4">
    <source>
        <dbReference type="HAMAP-Rule" id="MF_00080"/>
    </source>
</evidence>
<dbReference type="Proteomes" id="UP000824087">
    <property type="component" value="Unassembled WGS sequence"/>
</dbReference>
<name>A0A9D1HTD5_9BACT</name>
<evidence type="ECO:0000259" key="8">
    <source>
        <dbReference type="Pfam" id="PF05198"/>
    </source>
</evidence>
<dbReference type="HAMAP" id="MF_00080">
    <property type="entry name" value="IF_3"/>
    <property type="match status" value="1"/>
</dbReference>
<sequence>MEVSVIANKERDLFINEQIRAKEVMLIGPNGEQLGIKPLKDALTLASYAGFDLVLMSPNAKPPVCKIMDYNKFKYEKKKQNKENLKKQRERNLEMKEYRLTVSIDVHDFNTRVKNSSKYLEKGHKIKASIRFKGREMVHIDRGKDVLHRFAEALSEISTVEQKPVLDGRVMTMILAPKKEK</sequence>
<dbReference type="NCBIfam" id="TIGR00168">
    <property type="entry name" value="infC"/>
    <property type="match status" value="1"/>
</dbReference>
<comment type="similarity">
    <text evidence="1 4 6">Belongs to the IF-3 family.</text>
</comment>
<evidence type="ECO:0000256" key="5">
    <source>
        <dbReference type="NCBIfam" id="TIGR00168"/>
    </source>
</evidence>
<comment type="subunit">
    <text evidence="4 6">Monomer.</text>
</comment>
<reference evidence="9" key="2">
    <citation type="journal article" date="2021" name="PeerJ">
        <title>Extensive microbial diversity within the chicken gut microbiome revealed by metagenomics and culture.</title>
        <authorList>
            <person name="Gilroy R."/>
            <person name="Ravi A."/>
            <person name="Getino M."/>
            <person name="Pursley I."/>
            <person name="Horton D.L."/>
            <person name="Alikhan N.F."/>
            <person name="Baker D."/>
            <person name="Gharbi K."/>
            <person name="Hall N."/>
            <person name="Watson M."/>
            <person name="Adriaenssens E.M."/>
            <person name="Foster-Nyarko E."/>
            <person name="Jarju S."/>
            <person name="Secka A."/>
            <person name="Antonio M."/>
            <person name="Oren A."/>
            <person name="Chaudhuri R.R."/>
            <person name="La Ragione R."/>
            <person name="Hildebrand F."/>
            <person name="Pallen M.J."/>
        </authorList>
    </citation>
    <scope>NUCLEOTIDE SEQUENCE</scope>
    <source>
        <strain evidence="9">CHK197-8231</strain>
    </source>
</reference>
<dbReference type="GO" id="GO:0032790">
    <property type="term" value="P:ribosome disassembly"/>
    <property type="evidence" value="ECO:0007669"/>
    <property type="project" value="TreeGrafter"/>
</dbReference>
<accession>A0A9D1HTD5</accession>
<dbReference type="Pfam" id="PF05198">
    <property type="entry name" value="IF3_N"/>
    <property type="match status" value="1"/>
</dbReference>
<proteinExistence type="inferred from homology"/>
<dbReference type="Gene3D" id="3.30.110.10">
    <property type="entry name" value="Translation initiation factor 3 (IF-3), C-terminal domain"/>
    <property type="match status" value="1"/>
</dbReference>
<evidence type="ECO:0000256" key="6">
    <source>
        <dbReference type="RuleBase" id="RU000646"/>
    </source>
</evidence>
<feature type="domain" description="Translation initiation factor 3 N-terminal" evidence="8">
    <location>
        <begin position="15"/>
        <end position="84"/>
    </location>
</feature>
<evidence type="ECO:0000256" key="1">
    <source>
        <dbReference type="ARBA" id="ARBA00005439"/>
    </source>
</evidence>
<evidence type="ECO:0000313" key="9">
    <source>
        <dbReference type="EMBL" id="HIU22174.1"/>
    </source>
</evidence>
<keyword evidence="4" id="KW-0963">Cytoplasm</keyword>
<dbReference type="InterPro" id="IPR036787">
    <property type="entry name" value="T_IF-3_N_sf"/>
</dbReference>